<feature type="coiled-coil region" evidence="1">
    <location>
        <begin position="72"/>
        <end position="106"/>
    </location>
</feature>
<sequence length="133" mass="15117">MRRHTIPTPTHALEHRATRLSLEQGTVENPFTFEYEGVKYTICKTDASDTGNTFACVPFNEVSTIRAATIAVERRERHIKLLEMEVAQLRQELERLKIEKALMNTQFATDNPGFQVMVVNSAWAQPNEGAILE</sequence>
<dbReference type="EMBL" id="NHTK01001356">
    <property type="protein sequence ID" value="PPQ99498.1"/>
    <property type="molecule type" value="Genomic_DNA"/>
</dbReference>
<dbReference type="AlphaFoldDB" id="A0A409Y952"/>
<evidence type="ECO:0000313" key="3">
    <source>
        <dbReference type="Proteomes" id="UP000284842"/>
    </source>
</evidence>
<dbReference type="Proteomes" id="UP000284842">
    <property type="component" value="Unassembled WGS sequence"/>
</dbReference>
<reference evidence="2 3" key="1">
    <citation type="journal article" date="2018" name="Evol. Lett.">
        <title>Horizontal gene cluster transfer increased hallucinogenic mushroom diversity.</title>
        <authorList>
            <person name="Reynolds H.T."/>
            <person name="Vijayakumar V."/>
            <person name="Gluck-Thaler E."/>
            <person name="Korotkin H.B."/>
            <person name="Matheny P.B."/>
            <person name="Slot J.C."/>
        </authorList>
    </citation>
    <scope>NUCLEOTIDE SEQUENCE [LARGE SCALE GENOMIC DNA]</scope>
    <source>
        <strain evidence="2 3">2629</strain>
    </source>
</reference>
<keyword evidence="1" id="KW-0175">Coiled coil</keyword>
<dbReference type="InParanoid" id="A0A409Y952"/>
<proteinExistence type="predicted"/>
<organism evidence="2 3">
    <name type="scientific">Panaeolus cyanescens</name>
    <dbReference type="NCBI Taxonomy" id="181874"/>
    <lineage>
        <taxon>Eukaryota</taxon>
        <taxon>Fungi</taxon>
        <taxon>Dikarya</taxon>
        <taxon>Basidiomycota</taxon>
        <taxon>Agaricomycotina</taxon>
        <taxon>Agaricomycetes</taxon>
        <taxon>Agaricomycetidae</taxon>
        <taxon>Agaricales</taxon>
        <taxon>Agaricineae</taxon>
        <taxon>Galeropsidaceae</taxon>
        <taxon>Panaeolus</taxon>
    </lineage>
</organism>
<gene>
    <name evidence="2" type="ORF">CVT24_005289</name>
</gene>
<name>A0A409Y952_9AGAR</name>
<evidence type="ECO:0000313" key="2">
    <source>
        <dbReference type="EMBL" id="PPQ99498.1"/>
    </source>
</evidence>
<comment type="caution">
    <text evidence="2">The sequence shown here is derived from an EMBL/GenBank/DDBJ whole genome shotgun (WGS) entry which is preliminary data.</text>
</comment>
<keyword evidence="3" id="KW-1185">Reference proteome</keyword>
<accession>A0A409Y952</accession>
<protein>
    <submittedName>
        <fullName evidence="2">Uncharacterized protein</fullName>
    </submittedName>
</protein>
<evidence type="ECO:0000256" key="1">
    <source>
        <dbReference type="SAM" id="Coils"/>
    </source>
</evidence>